<name>A0A6P1BGF9_9BRAD</name>
<evidence type="ECO:0000313" key="4">
    <source>
        <dbReference type="Proteomes" id="UP000468531"/>
    </source>
</evidence>
<organism evidence="3 4">
    <name type="scientific">Bradyrhizobium uaiense</name>
    <dbReference type="NCBI Taxonomy" id="2594946"/>
    <lineage>
        <taxon>Bacteria</taxon>
        <taxon>Pseudomonadati</taxon>
        <taxon>Pseudomonadota</taxon>
        <taxon>Alphaproteobacteria</taxon>
        <taxon>Hyphomicrobiales</taxon>
        <taxon>Nitrobacteraceae</taxon>
        <taxon>Bradyrhizobium</taxon>
    </lineage>
</organism>
<dbReference type="EMBL" id="VKHP01000053">
    <property type="protein sequence ID" value="NEU97244.1"/>
    <property type="molecule type" value="Genomic_DNA"/>
</dbReference>
<dbReference type="AlphaFoldDB" id="A0A6P1BGF9"/>
<feature type="signal peptide" evidence="2">
    <location>
        <begin position="1"/>
        <end position="35"/>
    </location>
</feature>
<reference evidence="3 4" key="1">
    <citation type="journal article" date="2020" name="Arch. Microbiol.">
        <title>Bradyrhizobium uaiense sp. nov., a new highly efficient cowpea symbiont.</title>
        <authorList>
            <person name="Cabral Michel D."/>
            <person name="Azarias Guimaraes A."/>
            <person name="Martins da Costa E."/>
            <person name="Soares de Carvalho T."/>
            <person name="Balsanelli E."/>
            <person name="Willems A."/>
            <person name="Maltempi de Souza E."/>
            <person name="de Souza Moreira F.M."/>
        </authorList>
    </citation>
    <scope>NUCLEOTIDE SEQUENCE [LARGE SCALE GENOMIC DNA]</scope>
    <source>
        <strain evidence="3 4">UFLA 03-164</strain>
    </source>
</reference>
<evidence type="ECO:0008006" key="5">
    <source>
        <dbReference type="Google" id="ProtNLM"/>
    </source>
</evidence>
<dbReference type="Proteomes" id="UP000468531">
    <property type="component" value="Unassembled WGS sequence"/>
</dbReference>
<sequence>MTSREGFGQSKVFACMLGVVIALSVSMLASHGAVADDGFNGPTFRKGMWRFVRTMELVSPSNVRQKLLEREMTRCVDPTQAMKATFSSPSIGNCRSSRPEKISNKYVFSNRCDYMGPVSTVITVLSDEAYIEVNEVHGQAPRMDRVVARRISDCHEDKASLGQPAAAPSEVSRELGQETAEGDPL</sequence>
<feature type="chain" id="PRO_5026769418" description="DUF3617 family protein" evidence="2">
    <location>
        <begin position="36"/>
        <end position="185"/>
    </location>
</feature>
<gene>
    <name evidence="3" type="ORF">FNJ47_15720</name>
</gene>
<keyword evidence="2" id="KW-0732">Signal</keyword>
<proteinExistence type="predicted"/>
<dbReference type="RefSeq" id="WP_163154501.1">
    <property type="nucleotide sequence ID" value="NZ_VKHP01000053.1"/>
</dbReference>
<comment type="caution">
    <text evidence="3">The sequence shown here is derived from an EMBL/GenBank/DDBJ whole genome shotgun (WGS) entry which is preliminary data.</text>
</comment>
<evidence type="ECO:0000256" key="1">
    <source>
        <dbReference type="SAM" id="MobiDB-lite"/>
    </source>
</evidence>
<accession>A0A6P1BGF9</accession>
<keyword evidence="4" id="KW-1185">Reference proteome</keyword>
<protein>
    <recommendedName>
        <fullName evidence="5">DUF3617 family protein</fullName>
    </recommendedName>
</protein>
<evidence type="ECO:0000256" key="2">
    <source>
        <dbReference type="SAM" id="SignalP"/>
    </source>
</evidence>
<evidence type="ECO:0000313" key="3">
    <source>
        <dbReference type="EMBL" id="NEU97244.1"/>
    </source>
</evidence>
<feature type="region of interest" description="Disordered" evidence="1">
    <location>
        <begin position="157"/>
        <end position="185"/>
    </location>
</feature>